<dbReference type="EMBL" id="BAAAUT010000017">
    <property type="protein sequence ID" value="GAA3134086.1"/>
    <property type="molecule type" value="Genomic_DNA"/>
</dbReference>
<gene>
    <name evidence="1" type="ORF">GCM10010466_25920</name>
</gene>
<reference evidence="2" key="1">
    <citation type="journal article" date="2019" name="Int. J. Syst. Evol. Microbiol.">
        <title>The Global Catalogue of Microorganisms (GCM) 10K type strain sequencing project: providing services to taxonomists for standard genome sequencing and annotation.</title>
        <authorList>
            <consortium name="The Broad Institute Genomics Platform"/>
            <consortium name="The Broad Institute Genome Sequencing Center for Infectious Disease"/>
            <person name="Wu L."/>
            <person name="Ma J."/>
        </authorList>
    </citation>
    <scope>NUCLEOTIDE SEQUENCE [LARGE SCALE GENOMIC DNA]</scope>
    <source>
        <strain evidence="2">JCM 9373</strain>
    </source>
</reference>
<name>A0ABP6N229_9ACTN</name>
<keyword evidence="2" id="KW-1185">Reference proteome</keyword>
<dbReference type="RefSeq" id="WP_344859123.1">
    <property type="nucleotide sequence ID" value="NZ_BAAAUT010000017.1"/>
</dbReference>
<protein>
    <submittedName>
        <fullName evidence="1">Uncharacterized protein</fullName>
    </submittedName>
</protein>
<evidence type="ECO:0000313" key="1">
    <source>
        <dbReference type="EMBL" id="GAA3134086.1"/>
    </source>
</evidence>
<comment type="caution">
    <text evidence="1">The sequence shown here is derived from an EMBL/GenBank/DDBJ whole genome shotgun (WGS) entry which is preliminary data.</text>
</comment>
<evidence type="ECO:0000313" key="2">
    <source>
        <dbReference type="Proteomes" id="UP001500320"/>
    </source>
</evidence>
<organism evidence="1 2">
    <name type="scientific">Planomonospora alba</name>
    <dbReference type="NCBI Taxonomy" id="161354"/>
    <lineage>
        <taxon>Bacteria</taxon>
        <taxon>Bacillati</taxon>
        <taxon>Actinomycetota</taxon>
        <taxon>Actinomycetes</taxon>
        <taxon>Streptosporangiales</taxon>
        <taxon>Streptosporangiaceae</taxon>
        <taxon>Planomonospora</taxon>
    </lineage>
</organism>
<accession>A0ABP6N229</accession>
<proteinExistence type="predicted"/>
<sequence>MEDHQRALVGQMAERINLYDSGEISLHELVEDLHGLFEAADPRRLSARDSFMELWAELDAGSELRTSPWMPAGLADDARLREILSQLRSWIEWHGSAPPDP</sequence>
<dbReference type="Proteomes" id="UP001500320">
    <property type="component" value="Unassembled WGS sequence"/>
</dbReference>